<evidence type="ECO:0000313" key="1">
    <source>
        <dbReference type="EMBL" id="KAK1462111.1"/>
    </source>
</evidence>
<keyword evidence="2" id="KW-1185">Reference proteome</keyword>
<name>A0AAI9UP67_9PEZI</name>
<evidence type="ECO:0000313" key="2">
    <source>
        <dbReference type="Proteomes" id="UP001239795"/>
    </source>
</evidence>
<sequence length="105" mass="11965">MMQLTWWLGSLDALPGDEFDWLILRYLEIYLHLVGPLTASGSFSTWRLTNWLLVISYRSVRWAGSVSGDGNRNSEGSWVLGDGCLHVEREERLALERVEEVQVPG</sequence>
<comment type="caution">
    <text evidence="1">The sequence shown here is derived from an EMBL/GenBank/DDBJ whole genome shotgun (WGS) entry which is preliminary data.</text>
</comment>
<organism evidence="1 2">
    <name type="scientific">Colletotrichum melonis</name>
    <dbReference type="NCBI Taxonomy" id="1209925"/>
    <lineage>
        <taxon>Eukaryota</taxon>
        <taxon>Fungi</taxon>
        <taxon>Dikarya</taxon>
        <taxon>Ascomycota</taxon>
        <taxon>Pezizomycotina</taxon>
        <taxon>Sordariomycetes</taxon>
        <taxon>Hypocreomycetidae</taxon>
        <taxon>Glomerellales</taxon>
        <taxon>Glomerellaceae</taxon>
        <taxon>Colletotrichum</taxon>
        <taxon>Colletotrichum acutatum species complex</taxon>
    </lineage>
</organism>
<gene>
    <name evidence="1" type="ORF">CMEL01_14078</name>
</gene>
<accession>A0AAI9UP67</accession>
<dbReference type="Proteomes" id="UP001239795">
    <property type="component" value="Unassembled WGS sequence"/>
</dbReference>
<dbReference type="AlphaFoldDB" id="A0AAI9UP67"/>
<proteinExistence type="predicted"/>
<reference evidence="1 2" key="1">
    <citation type="submission" date="2016-10" db="EMBL/GenBank/DDBJ databases">
        <title>The genome sequence of Colletotrichum fioriniae PJ7.</title>
        <authorList>
            <person name="Baroncelli R."/>
        </authorList>
    </citation>
    <scope>NUCLEOTIDE SEQUENCE [LARGE SCALE GENOMIC DNA]</scope>
    <source>
        <strain evidence="1">Col 31</strain>
    </source>
</reference>
<protein>
    <submittedName>
        <fullName evidence="1">Uncharacterized protein</fullName>
    </submittedName>
</protein>
<dbReference type="EMBL" id="MLGG01000009">
    <property type="protein sequence ID" value="KAK1462111.1"/>
    <property type="molecule type" value="Genomic_DNA"/>
</dbReference>